<feature type="transmembrane region" description="Helical" evidence="7">
    <location>
        <begin position="251"/>
        <end position="272"/>
    </location>
</feature>
<dbReference type="InterPro" id="IPR032694">
    <property type="entry name" value="CopC/D"/>
</dbReference>
<feature type="domain" description="Copper resistance protein D" evidence="8">
    <location>
        <begin position="247"/>
        <end position="356"/>
    </location>
</feature>
<dbReference type="InterPro" id="IPR019108">
    <property type="entry name" value="Caa3_assmbl_CtaG-rel"/>
</dbReference>
<comment type="subcellular location">
    <subcellularLocation>
        <location evidence="1">Cell membrane</location>
        <topology evidence="1">Multi-pass membrane protein</topology>
    </subcellularLocation>
</comment>
<evidence type="ECO:0000256" key="1">
    <source>
        <dbReference type="ARBA" id="ARBA00004651"/>
    </source>
</evidence>
<evidence type="ECO:0000313" key="9">
    <source>
        <dbReference type="EMBL" id="QHN34956.1"/>
    </source>
</evidence>
<dbReference type="InterPro" id="IPR008457">
    <property type="entry name" value="Cu-R_CopD_dom"/>
</dbReference>
<feature type="transmembrane region" description="Helical" evidence="7">
    <location>
        <begin position="180"/>
        <end position="201"/>
    </location>
</feature>
<feature type="region of interest" description="Disordered" evidence="6">
    <location>
        <begin position="661"/>
        <end position="688"/>
    </location>
</feature>
<dbReference type="PANTHER" id="PTHR34820:SF4">
    <property type="entry name" value="INNER MEMBRANE PROTEIN YEBZ"/>
    <property type="match status" value="1"/>
</dbReference>
<feature type="transmembrane region" description="Helical" evidence="7">
    <location>
        <begin position="65"/>
        <end position="92"/>
    </location>
</feature>
<dbReference type="RefSeq" id="WP_260840386.1">
    <property type="nucleotide sequence ID" value="NZ_CP045809.1"/>
</dbReference>
<keyword evidence="5 7" id="KW-0472">Membrane</keyword>
<feature type="transmembrane region" description="Helical" evidence="7">
    <location>
        <begin position="112"/>
        <end position="130"/>
    </location>
</feature>
<feature type="transmembrane region" description="Helical" evidence="7">
    <location>
        <begin position="551"/>
        <end position="570"/>
    </location>
</feature>
<dbReference type="EMBL" id="CP045809">
    <property type="protein sequence ID" value="QHN34956.1"/>
    <property type="molecule type" value="Genomic_DNA"/>
</dbReference>
<evidence type="ECO:0000313" key="10">
    <source>
        <dbReference type="Proteomes" id="UP001059836"/>
    </source>
</evidence>
<feature type="transmembrane region" description="Helical" evidence="7">
    <location>
        <begin position="429"/>
        <end position="447"/>
    </location>
</feature>
<feature type="transmembrane region" description="Helical" evidence="7">
    <location>
        <begin position="284"/>
        <end position="304"/>
    </location>
</feature>
<evidence type="ECO:0000256" key="3">
    <source>
        <dbReference type="ARBA" id="ARBA00022692"/>
    </source>
</evidence>
<reference evidence="9" key="1">
    <citation type="journal article" date="2021" name="Nat. Microbiol.">
        <title>Cocultivation of an ultrasmall environmental parasitic bacterium with lytic ability against bacteria associated with wastewater foams.</title>
        <authorList>
            <person name="Batinovic S."/>
            <person name="Rose J.J.A."/>
            <person name="Ratcliffe J."/>
            <person name="Seviour R.J."/>
            <person name="Petrovski S."/>
        </authorList>
    </citation>
    <scope>NUCLEOTIDE SEQUENCE</scope>
    <source>
        <strain evidence="9">CON9</strain>
    </source>
</reference>
<evidence type="ECO:0000256" key="7">
    <source>
        <dbReference type="SAM" id="Phobius"/>
    </source>
</evidence>
<name>A0ABX6IHV6_9ACTN</name>
<evidence type="ECO:0000256" key="5">
    <source>
        <dbReference type="ARBA" id="ARBA00023136"/>
    </source>
</evidence>
<evidence type="ECO:0000256" key="2">
    <source>
        <dbReference type="ARBA" id="ARBA00022475"/>
    </source>
</evidence>
<feature type="transmembrane region" description="Helical" evidence="7">
    <location>
        <begin position="467"/>
        <end position="487"/>
    </location>
</feature>
<gene>
    <name evidence="9" type="ORF">GII31_08665</name>
</gene>
<feature type="transmembrane region" description="Helical" evidence="7">
    <location>
        <begin position="150"/>
        <end position="173"/>
    </location>
</feature>
<accession>A0ABX6IHV6</accession>
<dbReference type="Pfam" id="PF05425">
    <property type="entry name" value="CopD"/>
    <property type="match status" value="1"/>
</dbReference>
<keyword evidence="2" id="KW-1003">Cell membrane</keyword>
<evidence type="ECO:0000256" key="4">
    <source>
        <dbReference type="ARBA" id="ARBA00022989"/>
    </source>
</evidence>
<sequence length="688" mass="73826">MNRASSTAPTAPGRDEMRDERGVVAGVCWLIGWVTAIIAVVVTSASAASAIKLAGVPDPGWITTYGLPVVTGVGQLSAAVALGTAVFAAFFVPAQADGIFDIGGYRAMRISAVASLIWGVCGLLGVPLAISDVSGESFAEAITPANLTNAYGQVAGAQTWLWTAIFALLAAVLARVVWRWGWSIGVIVLVTLSLMPSALAGHSSSGGDHDLATNSLILHIVGAAVWMGGLFAVVAYALAHGRWRVLAVRRFSRVAFWCILVVGASGVINALTRAPIGDLLDTTYGRLILWKVAAFLVLGGLGAWHRRRTIAALEATADDAADPAGTGRSWRTSLFVRFGIVELIVFAATFGLAAGLSRTPPPPVDTASISPVELKIGYLITEPPTFARIMFDWRFDLIFGTLAIVLAVVYLRGVVRLRRRGDQWPIGRTVAWILGCALLLFATSSGLGRYSPAMFSIHMISHMMMSMMVPVLLVLGGPVTLALRALAPAGKGNPAGPREWILAGIHSPWGRIVTHPGVAAVIFVGSFYVLYLGGLFETVIDYHAAHLAMNLHFLVSGYVFYWLTIGIDPAPRQVSPVAKLGIVWGSLPFHAFFGVALMMTGSVIAEQYYRSLMLPWRYDLFDDQRIGGGIAWAAGEIPLVVIMLALLVQWQRSDERAARRYDRQADRDHDADLEGYNEMLKSLNDGPR</sequence>
<keyword evidence="10" id="KW-1185">Reference proteome</keyword>
<feature type="transmembrane region" description="Helical" evidence="7">
    <location>
        <begin position="582"/>
        <end position="609"/>
    </location>
</feature>
<feature type="compositionally biased region" description="Basic and acidic residues" evidence="6">
    <location>
        <begin position="661"/>
        <end position="672"/>
    </location>
</feature>
<organism evidence="9 10">
    <name type="scientific">Gordonia pseudamarae</name>
    <dbReference type="NCBI Taxonomy" id="2831662"/>
    <lineage>
        <taxon>Bacteria</taxon>
        <taxon>Bacillati</taxon>
        <taxon>Actinomycetota</taxon>
        <taxon>Actinomycetes</taxon>
        <taxon>Mycobacteriales</taxon>
        <taxon>Gordoniaceae</taxon>
        <taxon>Gordonia</taxon>
    </lineage>
</organism>
<feature type="transmembrane region" description="Helical" evidence="7">
    <location>
        <begin position="629"/>
        <end position="650"/>
    </location>
</feature>
<keyword evidence="3 7" id="KW-0812">Transmembrane</keyword>
<feature type="transmembrane region" description="Helical" evidence="7">
    <location>
        <begin position="334"/>
        <end position="356"/>
    </location>
</feature>
<keyword evidence="4 7" id="KW-1133">Transmembrane helix</keyword>
<feature type="transmembrane region" description="Helical" evidence="7">
    <location>
        <begin position="216"/>
        <end position="239"/>
    </location>
</feature>
<dbReference type="PANTHER" id="PTHR34820">
    <property type="entry name" value="INNER MEMBRANE PROTEIN YEBZ"/>
    <property type="match status" value="1"/>
</dbReference>
<protein>
    <submittedName>
        <fullName evidence="9">Copper resistance protein CopD</fullName>
    </submittedName>
</protein>
<evidence type="ECO:0000259" key="8">
    <source>
        <dbReference type="Pfam" id="PF05425"/>
    </source>
</evidence>
<feature type="transmembrane region" description="Helical" evidence="7">
    <location>
        <begin position="508"/>
        <end position="531"/>
    </location>
</feature>
<evidence type="ECO:0000256" key="6">
    <source>
        <dbReference type="SAM" id="MobiDB-lite"/>
    </source>
</evidence>
<feature type="transmembrane region" description="Helical" evidence="7">
    <location>
        <begin position="23"/>
        <end position="45"/>
    </location>
</feature>
<feature type="transmembrane region" description="Helical" evidence="7">
    <location>
        <begin position="397"/>
        <end position="417"/>
    </location>
</feature>
<dbReference type="Proteomes" id="UP001059836">
    <property type="component" value="Chromosome"/>
</dbReference>
<proteinExistence type="predicted"/>
<dbReference type="Pfam" id="PF09678">
    <property type="entry name" value="Caa3_CtaG"/>
    <property type="match status" value="1"/>
</dbReference>